<feature type="region of interest" description="Disordered" evidence="1">
    <location>
        <begin position="48"/>
        <end position="88"/>
    </location>
</feature>
<evidence type="ECO:0000313" key="3">
    <source>
        <dbReference type="Proteomes" id="UP001497482"/>
    </source>
</evidence>
<proteinExistence type="predicted"/>
<accession>A0AAV2L6F6</accession>
<keyword evidence="3" id="KW-1185">Reference proteome</keyword>
<dbReference type="AlphaFoldDB" id="A0AAV2L6F6"/>
<dbReference type="Proteomes" id="UP001497482">
    <property type="component" value="Chromosome 20"/>
</dbReference>
<feature type="region of interest" description="Disordered" evidence="1">
    <location>
        <begin position="1"/>
        <end position="20"/>
    </location>
</feature>
<name>A0AAV2L6F6_KNICA</name>
<organism evidence="2 3">
    <name type="scientific">Knipowitschia caucasica</name>
    <name type="common">Caucasian dwarf goby</name>
    <name type="synonym">Pomatoschistus caucasicus</name>
    <dbReference type="NCBI Taxonomy" id="637954"/>
    <lineage>
        <taxon>Eukaryota</taxon>
        <taxon>Metazoa</taxon>
        <taxon>Chordata</taxon>
        <taxon>Craniata</taxon>
        <taxon>Vertebrata</taxon>
        <taxon>Euteleostomi</taxon>
        <taxon>Actinopterygii</taxon>
        <taxon>Neopterygii</taxon>
        <taxon>Teleostei</taxon>
        <taxon>Neoteleostei</taxon>
        <taxon>Acanthomorphata</taxon>
        <taxon>Gobiaria</taxon>
        <taxon>Gobiiformes</taxon>
        <taxon>Gobioidei</taxon>
        <taxon>Gobiidae</taxon>
        <taxon>Gobiinae</taxon>
        <taxon>Knipowitschia</taxon>
    </lineage>
</organism>
<protein>
    <submittedName>
        <fullName evidence="2">Uncharacterized protein</fullName>
    </submittedName>
</protein>
<dbReference type="EMBL" id="OZ035842">
    <property type="protein sequence ID" value="CAL1596014.1"/>
    <property type="molecule type" value="Genomic_DNA"/>
</dbReference>
<reference evidence="2 3" key="1">
    <citation type="submission" date="2024-04" db="EMBL/GenBank/DDBJ databases">
        <authorList>
            <person name="Waldvogel A.-M."/>
            <person name="Schoenle A."/>
        </authorList>
    </citation>
    <scope>NUCLEOTIDE SEQUENCE [LARGE SCALE GENOMIC DNA]</scope>
</reference>
<sequence>MRREEQLARSRGLAHTDQLDRPSLQYGWTRTACESVCDPLFELDSPAPALEAHSQTQTGADRGRAMDERTWRRSQDSLSPSGKGPTAD</sequence>
<gene>
    <name evidence="2" type="ORF">KC01_LOCUS24734</name>
</gene>
<evidence type="ECO:0000256" key="1">
    <source>
        <dbReference type="SAM" id="MobiDB-lite"/>
    </source>
</evidence>
<evidence type="ECO:0000313" key="2">
    <source>
        <dbReference type="EMBL" id="CAL1596014.1"/>
    </source>
</evidence>
<feature type="compositionally biased region" description="Basic and acidic residues" evidence="1">
    <location>
        <begin position="61"/>
        <end position="75"/>
    </location>
</feature>